<dbReference type="InterPro" id="IPR003660">
    <property type="entry name" value="HAMP_dom"/>
</dbReference>
<dbReference type="PROSITE" id="PS50885">
    <property type="entry name" value="HAMP"/>
    <property type="match status" value="1"/>
</dbReference>
<dbReference type="SMART" id="SM00283">
    <property type="entry name" value="MA"/>
    <property type="match status" value="1"/>
</dbReference>
<sequence length="627" mass="69082">MSIKTKILLCLTILLLIVFVSVFGVVKMQVKDNMTRGIQKNLTRMTSILSNPIERWNKDIVTTLKTLAIGLGKIDVNNIATVQSYLSYSKDSMAVLEAYVGFEDKRTILSDSLGKSDYDPTKRIWYKMAKEANGLITTAPYIDSFSQKFIFTYAYPVKRDNKIIGVVAMDLTLDMVNNAAKHSAFKDGPIHYVDRFGNILGSSLFEQGKNLKEVLPNNTAFVNHMLNTNSGNTAINYQGTNYLNFYTTVPELGWKIVASVKEDKVFESLKILQKKLVIAFIVGLIFVLGVVFVLTQFLCAPLLNLRDLIIDLVSKDGDLTKRIAVKGKDEIANISYNINLFLDKTQNIIKNIKQLSAQNTEIASTLNLASSVVSQNSTQSANLVKTTIDSGHLMSDKISHNLEIAQTNSANLNETGTNLISVRDAIEIFSANLSTNAQQSVEFSVRLEEASKNTENIKNVLTIISEIAAQTNLLALNAAIEAARAGEHGRGFAVVADEVRKLAEKTQTSLSEIHGTINEVVQSVVSISKDLHHNSQNIVEISTKSTELQSSLDKNVNNIKEVISSTLENTNDFKEVATNAQQIVGEVLNIDKLTATNIESVNSLAQASTSLKQMAESLDKELNKFKV</sequence>
<protein>
    <submittedName>
        <fullName evidence="13">Methyl-accepting chemotaxis sensory transducer</fullName>
    </submittedName>
</protein>
<evidence type="ECO:0000256" key="1">
    <source>
        <dbReference type="ARBA" id="ARBA00004651"/>
    </source>
</evidence>
<dbReference type="PATRIC" id="fig|1163745.3.peg.998"/>
<evidence type="ECO:0000256" key="2">
    <source>
        <dbReference type="ARBA" id="ARBA00022475"/>
    </source>
</evidence>
<feature type="transmembrane region" description="Helical" evidence="10">
    <location>
        <begin position="276"/>
        <end position="298"/>
    </location>
</feature>
<keyword evidence="4 10" id="KW-0812">Transmembrane</keyword>
<gene>
    <name evidence="13" type="ordered locus">HCD_04745</name>
</gene>
<evidence type="ECO:0000256" key="6">
    <source>
        <dbReference type="ARBA" id="ARBA00023136"/>
    </source>
</evidence>
<feature type="domain" description="HAMP" evidence="12">
    <location>
        <begin position="296"/>
        <end position="350"/>
    </location>
</feature>
<keyword evidence="2" id="KW-1003">Cell membrane</keyword>
<keyword evidence="5 10" id="KW-1133">Transmembrane helix</keyword>
<dbReference type="Pfam" id="PF02743">
    <property type="entry name" value="dCache_1"/>
    <property type="match status" value="1"/>
</dbReference>
<dbReference type="InterPro" id="IPR033479">
    <property type="entry name" value="dCache_1"/>
</dbReference>
<evidence type="ECO:0000256" key="10">
    <source>
        <dbReference type="SAM" id="Phobius"/>
    </source>
</evidence>
<keyword evidence="3" id="KW-0145">Chemotaxis</keyword>
<reference evidence="13 14" key="1">
    <citation type="journal article" date="2013" name="PLoS ONE">
        <title>Sequence Divergence and Conservation in Genomes ofHelicobacter cetorum Strains from a Dolphin and a Whale.</title>
        <authorList>
            <person name="Kersulyte D."/>
            <person name="Rossi M."/>
            <person name="Berg D.E."/>
        </authorList>
    </citation>
    <scope>NUCLEOTIDE SEQUENCE [LARGE SCALE GENOMIC DNA]</scope>
    <source>
        <strain evidence="13 14">MIT 99-5656</strain>
    </source>
</reference>
<dbReference type="PANTHER" id="PTHR32089:SF114">
    <property type="entry name" value="METHYL-ACCEPTING CHEMOTAXIS PROTEIN MCPB"/>
    <property type="match status" value="1"/>
</dbReference>
<dbReference type="PROSITE" id="PS50111">
    <property type="entry name" value="CHEMOTAXIS_TRANSDUC_2"/>
    <property type="match status" value="1"/>
</dbReference>
<evidence type="ECO:0000256" key="4">
    <source>
        <dbReference type="ARBA" id="ARBA00022692"/>
    </source>
</evidence>
<proteinExistence type="inferred from homology"/>
<evidence type="ECO:0000313" key="14">
    <source>
        <dbReference type="Proteomes" id="UP000005013"/>
    </source>
</evidence>
<keyword evidence="6 10" id="KW-0472">Membrane</keyword>
<dbReference type="InterPro" id="IPR029151">
    <property type="entry name" value="Sensor-like_sf"/>
</dbReference>
<dbReference type="CDD" id="cd06225">
    <property type="entry name" value="HAMP"/>
    <property type="match status" value="1"/>
</dbReference>
<feature type="transmembrane region" description="Helical" evidence="10">
    <location>
        <begin position="6"/>
        <end position="26"/>
    </location>
</feature>
<organism evidence="13 14">
    <name type="scientific">Helicobacter cetorum (strain ATCC BAA-540 / CCUG 52418 / MIT 99-5656)</name>
    <dbReference type="NCBI Taxonomy" id="1163745"/>
    <lineage>
        <taxon>Bacteria</taxon>
        <taxon>Pseudomonadati</taxon>
        <taxon>Campylobacterota</taxon>
        <taxon>Epsilonproteobacteria</taxon>
        <taxon>Campylobacterales</taxon>
        <taxon>Helicobacteraceae</taxon>
        <taxon>Helicobacter</taxon>
    </lineage>
</organism>
<dbReference type="HOGENOM" id="CLU_000445_107_19_7"/>
<evidence type="ECO:0000256" key="5">
    <source>
        <dbReference type="ARBA" id="ARBA00022989"/>
    </source>
</evidence>
<dbReference type="Pfam" id="PF00015">
    <property type="entry name" value="MCPsignal"/>
    <property type="match status" value="1"/>
</dbReference>
<dbReference type="Gene3D" id="3.30.450.20">
    <property type="entry name" value="PAS domain"/>
    <property type="match status" value="2"/>
</dbReference>
<dbReference type="InterPro" id="IPR004089">
    <property type="entry name" value="MCPsignal_dom"/>
</dbReference>
<dbReference type="CDD" id="cd12913">
    <property type="entry name" value="PDC1_MCP_like"/>
    <property type="match status" value="1"/>
</dbReference>
<dbReference type="Proteomes" id="UP000005013">
    <property type="component" value="Chromosome"/>
</dbReference>
<evidence type="ECO:0000256" key="7">
    <source>
        <dbReference type="ARBA" id="ARBA00023224"/>
    </source>
</evidence>
<dbReference type="EMBL" id="CP003481">
    <property type="protein sequence ID" value="AFI05953.1"/>
    <property type="molecule type" value="Genomic_DNA"/>
</dbReference>
<dbReference type="GO" id="GO:0005886">
    <property type="term" value="C:plasma membrane"/>
    <property type="evidence" value="ECO:0007669"/>
    <property type="project" value="UniProtKB-SubCell"/>
</dbReference>
<evidence type="ECO:0000259" key="12">
    <source>
        <dbReference type="PROSITE" id="PS50885"/>
    </source>
</evidence>
<accession>I0ESN4</accession>
<comment type="subcellular location">
    <subcellularLocation>
        <location evidence="1">Cell membrane</location>
        <topology evidence="1">Multi-pass membrane protein</topology>
    </subcellularLocation>
</comment>
<dbReference type="PANTHER" id="PTHR32089">
    <property type="entry name" value="METHYL-ACCEPTING CHEMOTAXIS PROTEIN MCPB"/>
    <property type="match status" value="1"/>
</dbReference>
<feature type="domain" description="Methyl-accepting transducer" evidence="11">
    <location>
        <begin position="355"/>
        <end position="591"/>
    </location>
</feature>
<dbReference type="KEGG" id="hcm:HCD_04745"/>
<keyword evidence="14" id="KW-1185">Reference proteome</keyword>
<dbReference type="GO" id="GO:0006935">
    <property type="term" value="P:chemotaxis"/>
    <property type="evidence" value="ECO:0007669"/>
    <property type="project" value="UniProtKB-KW"/>
</dbReference>
<evidence type="ECO:0000256" key="9">
    <source>
        <dbReference type="PROSITE-ProRule" id="PRU00284"/>
    </source>
</evidence>
<dbReference type="STRING" id="1163745.HCD_04745"/>
<dbReference type="AlphaFoldDB" id="I0ESN4"/>
<keyword evidence="7 9" id="KW-0807">Transducer</keyword>
<evidence type="ECO:0000313" key="13">
    <source>
        <dbReference type="EMBL" id="AFI05953.1"/>
    </source>
</evidence>
<dbReference type="GO" id="GO:0007165">
    <property type="term" value="P:signal transduction"/>
    <property type="evidence" value="ECO:0007669"/>
    <property type="project" value="UniProtKB-KW"/>
</dbReference>
<evidence type="ECO:0000256" key="8">
    <source>
        <dbReference type="ARBA" id="ARBA00029447"/>
    </source>
</evidence>
<dbReference type="SUPFAM" id="SSF103190">
    <property type="entry name" value="Sensory domain-like"/>
    <property type="match status" value="1"/>
</dbReference>
<evidence type="ECO:0000259" key="11">
    <source>
        <dbReference type="PROSITE" id="PS50111"/>
    </source>
</evidence>
<dbReference type="Gene3D" id="1.10.287.950">
    <property type="entry name" value="Methyl-accepting chemotaxis protein"/>
    <property type="match status" value="1"/>
</dbReference>
<comment type="similarity">
    <text evidence="8">Belongs to the methyl-accepting chemotaxis (MCP) protein family.</text>
</comment>
<evidence type="ECO:0000256" key="3">
    <source>
        <dbReference type="ARBA" id="ARBA00022500"/>
    </source>
</evidence>
<dbReference type="SUPFAM" id="SSF58104">
    <property type="entry name" value="Methyl-accepting chemotaxis protein (MCP) signaling domain"/>
    <property type="match status" value="1"/>
</dbReference>
<dbReference type="eggNOG" id="COG0840">
    <property type="taxonomic scope" value="Bacteria"/>
</dbReference>
<name>I0ESN4_HELCM</name>